<feature type="region of interest" description="Disordered" evidence="1">
    <location>
        <begin position="2182"/>
        <end position="2201"/>
    </location>
</feature>
<protein>
    <recommendedName>
        <fullName evidence="5">Papain fold toxin 1 (Glutamine deamidase) of polymorphic toxin system</fullName>
    </recommendedName>
</protein>
<feature type="domain" description="Pierisin-like" evidence="2">
    <location>
        <begin position="2230"/>
        <end position="2358"/>
    </location>
</feature>
<dbReference type="Pfam" id="PF22596">
    <property type="entry name" value="Scabin-like"/>
    <property type="match status" value="2"/>
</dbReference>
<feature type="compositionally biased region" description="Basic and acidic residues" evidence="1">
    <location>
        <begin position="696"/>
        <end position="713"/>
    </location>
</feature>
<feature type="compositionally biased region" description="Polar residues" evidence="1">
    <location>
        <begin position="394"/>
        <end position="409"/>
    </location>
</feature>
<sequence length="2364" mass="248022">MGVEIPAELNWLVQVTAGQDWPEPDEDRLDEMGRAWEDASVMLGRLAASVDPVTARVLSGVSGAMGAEFASFMGRLGRGIPAMSRGAGQVGGMTRNSGLQVGYAKYMIIAQTAWLAAEIAALVQSLYGAALIPAQVAAVRWNVQMILRRAFTAVITETVAQAAIDAAVQGVQFLLGARTEWDTAATVGAVEMGAVSGAIAGPLALGAEIAAPKLATTLPGMAGIHATTGVAVGAVTNLAFDAGQDLGLAAAAGAIGGAAGWRRGGHGGGVAGVEKISAGLDDLVPVTPPTEAAPSGGHGIDAAGRASEPARRPESGGEVAGASVPTVGTEPSASTATRPGAVSGPAEQPAPVVGGVGRAGETGATTAGTSTRPATGSAGAGSGTAVPGQAAGQARTSGGSRPVTESQGSVAHPAGLPGLDTSVGATTGAHAQAPTGASQAPHAPSGSHAETSAGTSAAPSTGAPEPHGSAVSAQTPATGHPRAAAEALPGTSAAAADRAAEVSHQAGGPEQDHTRAALPTTDPAGNAVHPGESASGHPRAAADPSAHATSPLPSASAAPAHAEVHTAPGTPTSDTPSAAHPGGVGRASEALPPPAAQPAAGAPHPAGGSTVPRAAGGSPSPAPETASAPTPTRAGIHIGEPTRIPTTGGTAQVGAAPAATVRDPGTVRTESGSPVPPAASERPQTAPAAAAPAGHESPDPADRPTGTPDHDPQTPDGPVPPTPENPPTREPERPTPELVPPPGYADPRSERATQWAEAQRGLYETYDHRLDEAARSSAREVEVQGRLDRAFTEWSRRLPDGTPDEVALAVRRRAGEQVTAELADHPAERDRILQNITGQLELAGFREAAVRVGMERFDRVADSWGRRLTGGTDGSPTLAPDLPPEALDRVRTHLAAVFRDRLETVASETYRTPEDVREDLDSRTALGEQRLAELTGGLTADLDLRAGYESAIGGAERLVDRTADRWRTALDPASSSLLEQTGVAADAHLSEASRTLLTDRLRERLGADFAEVFGSTESAAGFHGDLPEAVADWNRRFAAHAEQLPGQFAVQAAREASIASTVDAVRAAAGSWHDEGRPRFDPDTAERLGIPETVPDRIVDQLAASLARQADADLLRAAGTDPVPATSWSLTDPARIHDLLALQTARDHVVRTAEASARADSAAWSARHELSGDSADRVRTGHAERVLAAFDELFAGPEALHGDGLAERLDTWHERRRSLDEGLAARLAFESEAMPGLRTALSGFDTLAEGREIARAELSALRERFGEDWFTAYREHWGGQGAPDGERGLVHEAAHEQRLRLEAPGEAVGRGMSGTELVPTAGRHLVPDVRLTGAPAPERHHGREQESPVGPRRPRDGVGTAAGEGAGPATGVHDQGMVADRQDDTVSPRSADQPDGTDRTAGDRWPTSLQPDDDDSVSVTTSLDSDLPSNVRTELTVRFGKGSKTLPESAVAAVQQHASRLAQDLRLREQGNWELPTIEITGRGNSLFGANSTGRQRAEAVRTALNEALRSELLNRRMPIGDVESLMGRLADRTSVKSKGRAELPEEVEVENATGVADRRRTSTMVVEPPDLSGGLDEPGQAVQEVVLDASAADALQRRNVFLSPVSGRDLAMSSIPEPGQREYSTERPANAHLTQVAAVDFDQLTAGGAGGPLQYRQDTGLLFRWERNRHGTDYHDVLERGLSPMDPDRYPSLADYKNANYGSTFVSTTRSETAQNDGWGTDLRYLIDAPGGIDVEATLLGSSLVAEEEVAFPGGIRPQYIVGVELVRGVELLESGRYAERVEFVPNPWYNPAHRLEPGPSLWPSSSEPEEARVPGPAAPGRRVPLPAGPESWEGRRDTAPVARVSTERFDPASDPLAPGRAAGTLWGSQTLVRTDVRRFEAPNGTWVRDHEVSLPMRPGPGVTKEDLPGLQKQLQEALDRHVNTGYALPRSGDQFHLTVRLVHDPAHGEHVTVTRSEHPARADQRHWNLGGAEGDAARMPVLVHEVLHYVGLPDDYRDSGFLFRQDERTETDRAGGPMAQTRHFTELVARNLAVIEDVVDSAAVLRDHPLGTGPGPADTRLAHASGSTAAIRTEAPAPDRWLSPLADEPEFPPLPARYANLGKDEVFVTNQWRIVEVEEGEDNFTMVAQFQDGSMTGRRTDHGPVAGNVTDPEGGTYKVGEDNPAWNWYDGSGKIIASSHGRTESLPEVASGRSDPPASVADARVTEVDSAAIRPTPIWTTPAGSEIYRNSELAPQQVFESGFPPKGAAVPDLLTYVYHAPQDTVFVSATTIRNYVSLTAAQAGIPAKQLKYRYIYAIDPLGGVDINATLDIASPFPDQKEIVFPGGIRNSFIKSAQQLHLETGEPVGEVIRNPHYDPHHQQ</sequence>
<evidence type="ECO:0000259" key="3">
    <source>
        <dbReference type="Pfam" id="PF25547"/>
    </source>
</evidence>
<feature type="compositionally biased region" description="Low complexity" evidence="1">
    <location>
        <begin position="597"/>
        <end position="634"/>
    </location>
</feature>
<feature type="compositionally biased region" description="Pro residues" evidence="1">
    <location>
        <begin position="715"/>
        <end position="726"/>
    </location>
</feature>
<evidence type="ECO:0000256" key="1">
    <source>
        <dbReference type="SAM" id="MobiDB-lite"/>
    </source>
</evidence>
<name>A0AAU8JQ13_9ACTN</name>
<feature type="domain" description="Outer membrane channel protein CpnT-like N-terminal" evidence="3">
    <location>
        <begin position="10"/>
        <end position="138"/>
    </location>
</feature>
<feature type="region of interest" description="Disordered" evidence="1">
    <location>
        <begin position="1303"/>
        <end position="1427"/>
    </location>
</feature>
<evidence type="ECO:0000313" key="4">
    <source>
        <dbReference type="EMBL" id="XCM77947.1"/>
    </source>
</evidence>
<dbReference type="EMBL" id="CP159872">
    <property type="protein sequence ID" value="XCM77947.1"/>
    <property type="molecule type" value="Genomic_DNA"/>
</dbReference>
<feature type="domain" description="Pierisin-like" evidence="2">
    <location>
        <begin position="1663"/>
        <end position="1789"/>
    </location>
</feature>
<dbReference type="RefSeq" id="WP_354637680.1">
    <property type="nucleotide sequence ID" value="NZ_CP159872.1"/>
</dbReference>
<organism evidence="4">
    <name type="scientific">Kitasatospora camelliae</name>
    <dbReference type="NCBI Taxonomy" id="3156397"/>
    <lineage>
        <taxon>Bacteria</taxon>
        <taxon>Bacillati</taxon>
        <taxon>Actinomycetota</taxon>
        <taxon>Actinomycetes</taxon>
        <taxon>Kitasatosporales</taxon>
        <taxon>Streptomycetaceae</taxon>
        <taxon>Kitasatospora</taxon>
    </lineage>
</organism>
<feature type="compositionally biased region" description="Low complexity" evidence="1">
    <location>
        <begin position="1417"/>
        <end position="1427"/>
    </location>
</feature>
<dbReference type="SUPFAM" id="SSF56399">
    <property type="entry name" value="ADP-ribosylation"/>
    <property type="match status" value="2"/>
</dbReference>
<dbReference type="KEGG" id="kcm:ABWK59_02880"/>
<feature type="region of interest" description="Disordered" evidence="1">
    <location>
        <begin position="283"/>
        <end position="754"/>
    </location>
</feature>
<feature type="region of interest" description="Disordered" evidence="1">
    <location>
        <begin position="1801"/>
        <end position="1839"/>
    </location>
</feature>
<proteinExistence type="predicted"/>
<dbReference type="Pfam" id="PF25547">
    <property type="entry name" value="WXG100_2"/>
    <property type="match status" value="1"/>
</dbReference>
<dbReference type="Gene3D" id="3.90.210.10">
    <property type="entry name" value="Heat-Labile Enterotoxin, subunit A"/>
    <property type="match status" value="2"/>
</dbReference>
<feature type="compositionally biased region" description="Basic and acidic residues" evidence="1">
    <location>
        <begin position="1337"/>
        <end position="1346"/>
    </location>
</feature>
<feature type="compositionally biased region" description="Low complexity" evidence="1">
    <location>
        <begin position="451"/>
        <end position="464"/>
    </location>
</feature>
<dbReference type="InterPro" id="IPR057746">
    <property type="entry name" value="CpnT-like_N"/>
</dbReference>
<accession>A0AAU8JQ13</accession>
<feature type="region of interest" description="Disordered" evidence="1">
    <location>
        <begin position="2137"/>
        <end position="2157"/>
    </location>
</feature>
<feature type="compositionally biased region" description="Low complexity" evidence="1">
    <location>
        <begin position="361"/>
        <end position="388"/>
    </location>
</feature>
<gene>
    <name evidence="4" type="ORF">ABWK59_02880</name>
</gene>
<reference evidence="4" key="1">
    <citation type="submission" date="2024-06" db="EMBL/GenBank/DDBJ databases">
        <title>The genome sequences of Kitasatospora sp. strain HUAS MG31.</title>
        <authorList>
            <person name="Mo P."/>
        </authorList>
    </citation>
    <scope>NUCLEOTIDE SEQUENCE</scope>
    <source>
        <strain evidence="4">HUAS MG31</strain>
    </source>
</reference>
<evidence type="ECO:0008006" key="5">
    <source>
        <dbReference type="Google" id="ProtNLM"/>
    </source>
</evidence>
<feature type="compositionally biased region" description="Low complexity" evidence="1">
    <location>
        <begin position="544"/>
        <end position="561"/>
    </location>
</feature>
<evidence type="ECO:0000259" key="2">
    <source>
        <dbReference type="Pfam" id="PF22596"/>
    </source>
</evidence>
<dbReference type="InterPro" id="IPR054695">
    <property type="entry name" value="Pierisin-like_dom"/>
</dbReference>